<sequence>MFVANPEDEKKDVCHCSIQEKLENELKELDKRLKPKEAEMKRVAGGDTSVLKQHYEKKVQDLEHEKRALQYDAAIKDVNKAFYKVVPMCRDEVREQFYQI</sequence>
<dbReference type="EMBL" id="CM042016">
    <property type="protein sequence ID" value="KAI3701181.1"/>
    <property type="molecule type" value="Genomic_DNA"/>
</dbReference>
<accession>A0ACB8ZTZ5</accession>
<name>A0ACB8ZTZ5_CICIN</name>
<comment type="caution">
    <text evidence="1">The sequence shown here is derived from an EMBL/GenBank/DDBJ whole genome shotgun (WGS) entry which is preliminary data.</text>
</comment>
<reference evidence="2" key="1">
    <citation type="journal article" date="2022" name="Mol. Ecol. Resour.">
        <title>The genomes of chicory, endive, great burdock and yacon provide insights into Asteraceae palaeo-polyploidization history and plant inulin production.</title>
        <authorList>
            <person name="Fan W."/>
            <person name="Wang S."/>
            <person name="Wang H."/>
            <person name="Wang A."/>
            <person name="Jiang F."/>
            <person name="Liu H."/>
            <person name="Zhao H."/>
            <person name="Xu D."/>
            <person name="Zhang Y."/>
        </authorList>
    </citation>
    <scope>NUCLEOTIDE SEQUENCE [LARGE SCALE GENOMIC DNA]</scope>
    <source>
        <strain evidence="2">cv. Punajuju</strain>
    </source>
</reference>
<proteinExistence type="predicted"/>
<evidence type="ECO:0000313" key="2">
    <source>
        <dbReference type="Proteomes" id="UP001055811"/>
    </source>
</evidence>
<keyword evidence="2" id="KW-1185">Reference proteome</keyword>
<organism evidence="1 2">
    <name type="scientific">Cichorium intybus</name>
    <name type="common">Chicory</name>
    <dbReference type="NCBI Taxonomy" id="13427"/>
    <lineage>
        <taxon>Eukaryota</taxon>
        <taxon>Viridiplantae</taxon>
        <taxon>Streptophyta</taxon>
        <taxon>Embryophyta</taxon>
        <taxon>Tracheophyta</taxon>
        <taxon>Spermatophyta</taxon>
        <taxon>Magnoliopsida</taxon>
        <taxon>eudicotyledons</taxon>
        <taxon>Gunneridae</taxon>
        <taxon>Pentapetalae</taxon>
        <taxon>asterids</taxon>
        <taxon>campanulids</taxon>
        <taxon>Asterales</taxon>
        <taxon>Asteraceae</taxon>
        <taxon>Cichorioideae</taxon>
        <taxon>Cichorieae</taxon>
        <taxon>Cichoriinae</taxon>
        <taxon>Cichorium</taxon>
    </lineage>
</organism>
<gene>
    <name evidence="1" type="ORF">L2E82_45829</name>
</gene>
<dbReference type="Proteomes" id="UP001055811">
    <property type="component" value="Linkage Group LG08"/>
</dbReference>
<reference evidence="1 2" key="2">
    <citation type="journal article" date="2022" name="Mol. Ecol. Resour.">
        <title>The genomes of chicory, endive, great burdock and yacon provide insights into Asteraceae paleo-polyploidization history and plant inulin production.</title>
        <authorList>
            <person name="Fan W."/>
            <person name="Wang S."/>
            <person name="Wang H."/>
            <person name="Wang A."/>
            <person name="Jiang F."/>
            <person name="Liu H."/>
            <person name="Zhao H."/>
            <person name="Xu D."/>
            <person name="Zhang Y."/>
        </authorList>
    </citation>
    <scope>NUCLEOTIDE SEQUENCE [LARGE SCALE GENOMIC DNA]</scope>
    <source>
        <strain evidence="2">cv. Punajuju</strain>
        <tissue evidence="1">Leaves</tissue>
    </source>
</reference>
<protein>
    <submittedName>
        <fullName evidence="1">Uncharacterized protein</fullName>
    </submittedName>
</protein>
<evidence type="ECO:0000313" key="1">
    <source>
        <dbReference type="EMBL" id="KAI3701181.1"/>
    </source>
</evidence>